<evidence type="ECO:0000313" key="1">
    <source>
        <dbReference type="EMBL" id="CAB4143465.1"/>
    </source>
</evidence>
<name>A0A6J5M8U7_9CAUD</name>
<gene>
    <name evidence="1" type="ORF">UFOVP449_195</name>
</gene>
<reference evidence="1" key="1">
    <citation type="submission" date="2020-04" db="EMBL/GenBank/DDBJ databases">
        <authorList>
            <person name="Chiriac C."/>
            <person name="Salcher M."/>
            <person name="Ghai R."/>
            <person name="Kavagutti S V."/>
        </authorList>
    </citation>
    <scope>NUCLEOTIDE SEQUENCE</scope>
</reference>
<proteinExistence type="predicted"/>
<dbReference type="EMBL" id="LR796420">
    <property type="protein sequence ID" value="CAB4143465.1"/>
    <property type="molecule type" value="Genomic_DNA"/>
</dbReference>
<organism evidence="1">
    <name type="scientific">uncultured Caudovirales phage</name>
    <dbReference type="NCBI Taxonomy" id="2100421"/>
    <lineage>
        <taxon>Viruses</taxon>
        <taxon>Duplodnaviria</taxon>
        <taxon>Heunggongvirae</taxon>
        <taxon>Uroviricota</taxon>
        <taxon>Caudoviricetes</taxon>
        <taxon>Peduoviridae</taxon>
        <taxon>Maltschvirus</taxon>
        <taxon>Maltschvirus maltsch</taxon>
    </lineage>
</organism>
<protein>
    <submittedName>
        <fullName evidence="1">Uncharacterized protein</fullName>
    </submittedName>
</protein>
<accession>A0A6J5M8U7</accession>
<sequence length="186" mass="21275">MYKLLSDKNNEFQCEIKLVGASEKTAKVRLFLEGTGCEYSFNGTIDGTRCRVNLGKLKNFSNLMESGKIRLEVIADDTLFVPYESTYALEESKSVKVEVIENTPTSKRTMVEVKVDNVSQSPTAKPSPKKEAVNELRTYFRKYTSFNGTLKDFQRLMKNEIHKNFFNAVCENYKLDKLSAIKQIIK</sequence>